<dbReference type="STRING" id="1280514.AXFE_13780"/>
<dbReference type="GO" id="GO:0016787">
    <property type="term" value="F:hydrolase activity"/>
    <property type="evidence" value="ECO:0007669"/>
    <property type="project" value="UniProtKB-KW"/>
</dbReference>
<dbReference type="Gene3D" id="3.40.50.1820">
    <property type="entry name" value="alpha/beta hydrolase"/>
    <property type="match status" value="1"/>
</dbReference>
<evidence type="ECO:0000313" key="3">
    <source>
        <dbReference type="Proteomes" id="UP000032360"/>
    </source>
</evidence>
<reference evidence="2 3" key="1">
    <citation type="submission" date="2015-01" db="EMBL/GenBank/DDBJ databases">
        <title>Draft genome of the acidophilic iron oxidizer Acidithrix ferrooxidans strain Py-F3.</title>
        <authorList>
            <person name="Poehlein A."/>
            <person name="Eisen S."/>
            <person name="Schloemann M."/>
            <person name="Johnson B.D."/>
            <person name="Daniel R."/>
            <person name="Muehling M."/>
        </authorList>
    </citation>
    <scope>NUCLEOTIDE SEQUENCE [LARGE SCALE GENOMIC DNA]</scope>
    <source>
        <strain evidence="2 3">Py-F3</strain>
    </source>
</reference>
<protein>
    <submittedName>
        <fullName evidence="2">Putative aminoacrylate hydrolase RutD</fullName>
    </submittedName>
</protein>
<gene>
    <name evidence="2" type="primary">rutD2</name>
    <name evidence="2" type="ORF">AXFE_13780</name>
</gene>
<comment type="caution">
    <text evidence="2">The sequence shown here is derived from an EMBL/GenBank/DDBJ whole genome shotgun (WGS) entry which is preliminary data.</text>
</comment>
<dbReference type="EMBL" id="JXYS01000030">
    <property type="protein sequence ID" value="KJF17762.1"/>
    <property type="molecule type" value="Genomic_DNA"/>
</dbReference>
<dbReference type="AlphaFoldDB" id="A0A0D8HIZ9"/>
<dbReference type="Proteomes" id="UP000032360">
    <property type="component" value="Unassembled WGS sequence"/>
</dbReference>
<evidence type="ECO:0000259" key="1">
    <source>
        <dbReference type="Pfam" id="PF12697"/>
    </source>
</evidence>
<sequence>MSRYFFDLTRKCWLSSQDYVVSDSCRSVILLVHGQPGNGELWGDLPSHLADSFDVLSYDRPGWGSNLDEPLDLAGNSRILDEEIKKVRSAFSLTGSGSRPLVVLGYSYGGAIVLGSKEVVDDESISVLLVAPAAEVSSIGEMDRLFETKFVGQLLSLISATLSKIATRDKVLGVLRHAHSLWYESVTMRSDFEALSKTLPLQRPVIVVAGLRDRIVPPTSISKLAFWLNNPDIEWVTHGSHLVVWRSPNVIAEIARSRAVKSRKV</sequence>
<name>A0A0D8HIZ9_9ACTN</name>
<keyword evidence="2" id="KW-0378">Hydrolase</keyword>
<dbReference type="SUPFAM" id="SSF53474">
    <property type="entry name" value="alpha/beta-Hydrolases"/>
    <property type="match status" value="1"/>
</dbReference>
<dbReference type="InterPro" id="IPR000073">
    <property type="entry name" value="AB_hydrolase_1"/>
</dbReference>
<evidence type="ECO:0000313" key="2">
    <source>
        <dbReference type="EMBL" id="KJF17762.1"/>
    </source>
</evidence>
<accession>A0A0D8HIZ9</accession>
<organism evidence="2 3">
    <name type="scientific">Acidithrix ferrooxidans</name>
    <dbReference type="NCBI Taxonomy" id="1280514"/>
    <lineage>
        <taxon>Bacteria</taxon>
        <taxon>Bacillati</taxon>
        <taxon>Actinomycetota</taxon>
        <taxon>Acidimicrobiia</taxon>
        <taxon>Acidimicrobiales</taxon>
        <taxon>Acidimicrobiaceae</taxon>
        <taxon>Acidithrix</taxon>
    </lineage>
</organism>
<dbReference type="InterPro" id="IPR029058">
    <property type="entry name" value="AB_hydrolase_fold"/>
</dbReference>
<dbReference type="Pfam" id="PF12697">
    <property type="entry name" value="Abhydrolase_6"/>
    <property type="match status" value="1"/>
</dbReference>
<keyword evidence="3" id="KW-1185">Reference proteome</keyword>
<feature type="domain" description="AB hydrolase-1" evidence="1">
    <location>
        <begin position="29"/>
        <end position="253"/>
    </location>
</feature>
<proteinExistence type="predicted"/>